<feature type="transmembrane region" description="Helical" evidence="1">
    <location>
        <begin position="48"/>
        <end position="68"/>
    </location>
</feature>
<dbReference type="InterPro" id="IPR021401">
    <property type="entry name" value="DUF3040"/>
</dbReference>
<evidence type="ECO:0008006" key="4">
    <source>
        <dbReference type="Google" id="ProtNLM"/>
    </source>
</evidence>
<dbReference type="Pfam" id="PF11239">
    <property type="entry name" value="DUF3040"/>
    <property type="match status" value="1"/>
</dbReference>
<feature type="transmembrane region" description="Helical" evidence="1">
    <location>
        <begin position="74"/>
        <end position="95"/>
    </location>
</feature>
<sequence>MGGTVALSEQEQRMLREIEQSLLADDPKFSAAVKNAGAFAGESRTGGLTIRGIALFMLGLVLLVGGVALSQQNLWFVTISVVGFLLMFGAAMWMLQGGARRQSIERRQRFLRQTPADSNSSVASRMEDNFRRRFDEH</sequence>
<keyword evidence="1" id="KW-1133">Transmembrane helix</keyword>
<comment type="caution">
    <text evidence="2">The sequence shown here is derived from an EMBL/GenBank/DDBJ whole genome shotgun (WGS) entry which is preliminary data.</text>
</comment>
<proteinExistence type="predicted"/>
<gene>
    <name evidence="2" type="ORF">HMPREF9997_01679</name>
</gene>
<evidence type="ECO:0000256" key="1">
    <source>
        <dbReference type="SAM" id="Phobius"/>
    </source>
</evidence>
<organism evidence="2 3">
    <name type="scientific">Corynebacterium durum F0235</name>
    <dbReference type="NCBI Taxonomy" id="1035195"/>
    <lineage>
        <taxon>Bacteria</taxon>
        <taxon>Bacillati</taxon>
        <taxon>Actinomycetota</taxon>
        <taxon>Actinomycetes</taxon>
        <taxon>Mycobacteriales</taxon>
        <taxon>Corynebacteriaceae</taxon>
        <taxon>Corynebacterium</taxon>
    </lineage>
</organism>
<dbReference type="PATRIC" id="fig|1035195.3.peg.1517"/>
<dbReference type="AlphaFoldDB" id="L1MFR6"/>
<name>L1MFR6_9CORY</name>
<dbReference type="HOGENOM" id="CLU_133135_0_0_11"/>
<accession>L1MFR6</accession>
<dbReference type="STRING" id="1035195.HMPREF9997_01679"/>
<dbReference type="EMBL" id="AMEM01000022">
    <property type="protein sequence ID" value="EKX89776.1"/>
    <property type="molecule type" value="Genomic_DNA"/>
</dbReference>
<evidence type="ECO:0000313" key="2">
    <source>
        <dbReference type="EMBL" id="EKX89776.1"/>
    </source>
</evidence>
<keyword evidence="1" id="KW-0812">Transmembrane</keyword>
<dbReference type="Proteomes" id="UP000010445">
    <property type="component" value="Unassembled WGS sequence"/>
</dbReference>
<dbReference type="eggNOG" id="ENOG5031JGA">
    <property type="taxonomic scope" value="Bacteria"/>
</dbReference>
<reference evidence="2 3" key="1">
    <citation type="submission" date="2012-05" db="EMBL/GenBank/DDBJ databases">
        <authorList>
            <person name="Weinstock G."/>
            <person name="Sodergren E."/>
            <person name="Lobos E.A."/>
            <person name="Fulton L."/>
            <person name="Fulton R."/>
            <person name="Courtney L."/>
            <person name="Fronick C."/>
            <person name="O'Laughlin M."/>
            <person name="Godfrey J."/>
            <person name="Wilson R.M."/>
            <person name="Miner T."/>
            <person name="Farmer C."/>
            <person name="Delehaunty K."/>
            <person name="Cordes M."/>
            <person name="Minx P."/>
            <person name="Tomlinson C."/>
            <person name="Chen J."/>
            <person name="Wollam A."/>
            <person name="Pepin K.H."/>
            <person name="Bhonagiri V."/>
            <person name="Zhang X."/>
            <person name="Suruliraj S."/>
            <person name="Warren W."/>
            <person name="Mitreva M."/>
            <person name="Mardis E.R."/>
            <person name="Wilson R.K."/>
        </authorList>
    </citation>
    <scope>NUCLEOTIDE SEQUENCE [LARGE SCALE GENOMIC DNA]</scope>
    <source>
        <strain evidence="2 3">F0235</strain>
    </source>
</reference>
<protein>
    <recommendedName>
        <fullName evidence="4">DUF3040 domain-containing protein</fullName>
    </recommendedName>
</protein>
<evidence type="ECO:0000313" key="3">
    <source>
        <dbReference type="Proteomes" id="UP000010445"/>
    </source>
</evidence>
<keyword evidence="3" id="KW-1185">Reference proteome</keyword>
<keyword evidence="1" id="KW-0472">Membrane</keyword>